<proteinExistence type="predicted"/>
<organism evidence="1 2">
    <name type="scientific">Erwinia persicina</name>
    <dbReference type="NCBI Taxonomy" id="55211"/>
    <lineage>
        <taxon>Bacteria</taxon>
        <taxon>Pseudomonadati</taxon>
        <taxon>Pseudomonadota</taxon>
        <taxon>Gammaproteobacteria</taxon>
        <taxon>Enterobacterales</taxon>
        <taxon>Erwiniaceae</taxon>
        <taxon>Erwinia</taxon>
    </lineage>
</organism>
<dbReference type="Proteomes" id="UP000306393">
    <property type="component" value="Unassembled WGS sequence"/>
</dbReference>
<protein>
    <recommendedName>
        <fullName evidence="3">Transposase</fullName>
    </recommendedName>
</protein>
<accession>A0A4U3EF37</accession>
<evidence type="ECO:0000313" key="1">
    <source>
        <dbReference type="EMBL" id="TKJ78525.1"/>
    </source>
</evidence>
<feature type="non-terminal residue" evidence="1">
    <location>
        <position position="1"/>
    </location>
</feature>
<dbReference type="AlphaFoldDB" id="A0A4U3EF37"/>
<name>A0A4U3EF37_9GAMM</name>
<evidence type="ECO:0000313" key="2">
    <source>
        <dbReference type="Proteomes" id="UP000306393"/>
    </source>
</evidence>
<dbReference type="EMBL" id="QGAC01000089">
    <property type="protein sequence ID" value="TKJ78525.1"/>
    <property type="molecule type" value="Genomic_DNA"/>
</dbReference>
<evidence type="ECO:0008006" key="3">
    <source>
        <dbReference type="Google" id="ProtNLM"/>
    </source>
</evidence>
<comment type="caution">
    <text evidence="1">The sequence shown here is derived from an EMBL/GenBank/DDBJ whole genome shotgun (WGS) entry which is preliminary data.</text>
</comment>
<sequence length="84" mass="9249">INDNLLFNWRRRYQQELSGTPASTPALIPVTLTATERPVSPLTPSAEESPCCELVLPAGTLRISGKLTPELLQMLIREMQGGCR</sequence>
<reference evidence="1 2" key="1">
    <citation type="journal article" date="2019" name="Sci. Rep.">
        <title>Differences in resource use lead to coexistence of seed-transmitted microbial populations.</title>
        <authorList>
            <person name="Torres-Cortes G."/>
            <person name="Garcia B.J."/>
            <person name="Compant S."/>
            <person name="Rezki S."/>
            <person name="Jones P."/>
            <person name="Preveaux A."/>
            <person name="Briand M."/>
            <person name="Roulet A."/>
            <person name="Bouchez O."/>
            <person name="Jacobson D."/>
            <person name="Barret M."/>
        </authorList>
    </citation>
    <scope>NUCLEOTIDE SEQUENCE [LARGE SCALE GENOMIC DNA]</scope>
    <source>
        <strain evidence="1 2">CFBP13511</strain>
    </source>
</reference>
<gene>
    <name evidence="1" type="ORF">EpCFBP13511_24650</name>
</gene>